<organism evidence="1 2">
    <name type="scientific">Hirundo rustica rustica</name>
    <dbReference type="NCBI Taxonomy" id="333673"/>
    <lineage>
        <taxon>Eukaryota</taxon>
        <taxon>Metazoa</taxon>
        <taxon>Chordata</taxon>
        <taxon>Craniata</taxon>
        <taxon>Vertebrata</taxon>
        <taxon>Euteleostomi</taxon>
        <taxon>Archelosauria</taxon>
        <taxon>Archosauria</taxon>
        <taxon>Dinosauria</taxon>
        <taxon>Saurischia</taxon>
        <taxon>Theropoda</taxon>
        <taxon>Coelurosauria</taxon>
        <taxon>Aves</taxon>
        <taxon>Neognathae</taxon>
        <taxon>Neoaves</taxon>
        <taxon>Telluraves</taxon>
        <taxon>Australaves</taxon>
        <taxon>Passeriformes</taxon>
        <taxon>Sylvioidea</taxon>
        <taxon>Hirundinidae</taxon>
        <taxon>Hirundo</taxon>
    </lineage>
</organism>
<sequence>MNLARVQELPTTFREQLAKDIESWEPPPGEGQLLQYVDDLLIATQTQETCVDWTRFLKYQAILVEQDDVEIVVTNNVNRASFLSRSMGEPLIHECLETIEATYSSHPDLEDTPLQDAET</sequence>
<dbReference type="EMBL" id="QRBI01000123">
    <property type="protein sequence ID" value="RMC05550.1"/>
    <property type="molecule type" value="Genomic_DNA"/>
</dbReference>
<gene>
    <name evidence="1" type="ORF">DUI87_18746</name>
</gene>
<accession>A0A3M0K2U5</accession>
<dbReference type="OrthoDB" id="1430630at2759"/>
<comment type="caution">
    <text evidence="1">The sequence shown here is derived from an EMBL/GenBank/DDBJ whole genome shotgun (WGS) entry which is preliminary data.</text>
</comment>
<evidence type="ECO:0000313" key="2">
    <source>
        <dbReference type="Proteomes" id="UP000269221"/>
    </source>
</evidence>
<dbReference type="Gene3D" id="3.30.70.270">
    <property type="match status" value="1"/>
</dbReference>
<evidence type="ECO:0008006" key="3">
    <source>
        <dbReference type="Google" id="ProtNLM"/>
    </source>
</evidence>
<proteinExistence type="predicted"/>
<keyword evidence="2" id="KW-1185">Reference proteome</keyword>
<evidence type="ECO:0000313" key="1">
    <source>
        <dbReference type="EMBL" id="RMC05550.1"/>
    </source>
</evidence>
<name>A0A3M0K2U5_HIRRU</name>
<reference evidence="1 2" key="1">
    <citation type="submission" date="2018-07" db="EMBL/GenBank/DDBJ databases">
        <title>A high quality draft genome assembly of the barn swallow (H. rustica rustica).</title>
        <authorList>
            <person name="Formenti G."/>
            <person name="Chiara M."/>
            <person name="Poveda L."/>
            <person name="Francoijs K.-J."/>
            <person name="Bonisoli-Alquati A."/>
            <person name="Canova L."/>
            <person name="Gianfranceschi L."/>
            <person name="Horner D.S."/>
            <person name="Saino N."/>
        </authorList>
    </citation>
    <scope>NUCLEOTIDE SEQUENCE [LARGE SCALE GENOMIC DNA]</scope>
    <source>
        <strain evidence="1">Chelidonia</strain>
        <tissue evidence="1">Blood</tissue>
    </source>
</reference>
<dbReference type="Proteomes" id="UP000269221">
    <property type="component" value="Unassembled WGS sequence"/>
</dbReference>
<dbReference type="AlphaFoldDB" id="A0A3M0K2U5"/>
<protein>
    <recommendedName>
        <fullName evidence="3">Reverse transcriptase domain-containing protein</fullName>
    </recommendedName>
</protein>
<dbReference type="InterPro" id="IPR043128">
    <property type="entry name" value="Rev_trsase/Diguanyl_cyclase"/>
</dbReference>